<feature type="compositionally biased region" description="Basic and acidic residues" evidence="8">
    <location>
        <begin position="1"/>
        <end position="11"/>
    </location>
</feature>
<feature type="compositionally biased region" description="Basic and acidic residues" evidence="8">
    <location>
        <begin position="73"/>
        <end position="92"/>
    </location>
</feature>
<dbReference type="EMBL" id="VSWD01000005">
    <property type="protein sequence ID" value="KAK3101995.1"/>
    <property type="molecule type" value="Genomic_DNA"/>
</dbReference>
<dbReference type="FunFam" id="3.20.20.140:FF:000076">
    <property type="entry name" value="Dihydropyrimidinase like 2"/>
    <property type="match status" value="1"/>
</dbReference>
<proteinExistence type="inferred from homology"/>
<feature type="region of interest" description="Disordered" evidence="8">
    <location>
        <begin position="1"/>
        <end position="33"/>
    </location>
</feature>
<dbReference type="InterPro" id="IPR011778">
    <property type="entry name" value="Hydantoinase/dihydroPyrase"/>
</dbReference>
<accession>A0AA88YBM3</accession>
<dbReference type="GO" id="GO:0006208">
    <property type="term" value="P:pyrimidine nucleobase catabolic process"/>
    <property type="evidence" value="ECO:0007669"/>
    <property type="project" value="TreeGrafter"/>
</dbReference>
<dbReference type="InterPro" id="IPR050378">
    <property type="entry name" value="Metallo-dep_Hydrolases_sf"/>
</dbReference>
<dbReference type="Proteomes" id="UP001186944">
    <property type="component" value="Unassembled WGS sequence"/>
</dbReference>
<feature type="domain" description="Amidohydrolase-related" evidence="9">
    <location>
        <begin position="166"/>
        <end position="555"/>
    </location>
</feature>
<evidence type="ECO:0000256" key="8">
    <source>
        <dbReference type="SAM" id="MobiDB-lite"/>
    </source>
</evidence>
<evidence type="ECO:0000256" key="2">
    <source>
        <dbReference type="ARBA" id="ARBA00008829"/>
    </source>
</evidence>
<dbReference type="SUPFAM" id="SSF51556">
    <property type="entry name" value="Metallo-dependent hydrolases"/>
    <property type="match status" value="1"/>
</dbReference>
<dbReference type="NCBIfam" id="TIGR02033">
    <property type="entry name" value="D-hydantoinase"/>
    <property type="match status" value="1"/>
</dbReference>
<feature type="compositionally biased region" description="Polar residues" evidence="8">
    <location>
        <begin position="640"/>
        <end position="653"/>
    </location>
</feature>
<reference evidence="10" key="1">
    <citation type="submission" date="2019-08" db="EMBL/GenBank/DDBJ databases">
        <title>The improved chromosome-level genome for the pearl oyster Pinctada fucata martensii using PacBio sequencing and Hi-C.</title>
        <authorList>
            <person name="Zheng Z."/>
        </authorList>
    </citation>
    <scope>NUCLEOTIDE SEQUENCE</scope>
    <source>
        <strain evidence="10">ZZ-2019</strain>
        <tissue evidence="10">Adductor muscle</tissue>
    </source>
</reference>
<comment type="caution">
    <text evidence="10">The sequence shown here is derived from an EMBL/GenBank/DDBJ whole genome shotgun (WGS) entry which is preliminary data.</text>
</comment>
<dbReference type="InterPro" id="IPR032466">
    <property type="entry name" value="Metal_Hydrolase"/>
</dbReference>
<gene>
    <name evidence="10" type="ORF">FSP39_007975</name>
</gene>
<feature type="region of interest" description="Disordered" evidence="8">
    <location>
        <begin position="47"/>
        <end position="94"/>
    </location>
</feature>
<dbReference type="InterPro" id="IPR006680">
    <property type="entry name" value="Amidohydro-rel"/>
</dbReference>
<protein>
    <recommendedName>
        <fullName evidence="6">dihydropyrimidinase</fullName>
        <ecNumber evidence="6">3.5.2.2</ecNumber>
    </recommendedName>
</protein>
<dbReference type="Pfam" id="PF01979">
    <property type="entry name" value="Amidohydro_1"/>
    <property type="match status" value="1"/>
</dbReference>
<keyword evidence="11" id="KW-1185">Reference proteome</keyword>
<feature type="region of interest" description="Disordered" evidence="8">
    <location>
        <begin position="612"/>
        <end position="680"/>
    </location>
</feature>
<dbReference type="PANTHER" id="PTHR11647">
    <property type="entry name" value="HYDRANTOINASE/DIHYDROPYRIMIDINASE FAMILY MEMBER"/>
    <property type="match status" value="1"/>
</dbReference>
<dbReference type="Gene3D" id="3.20.20.140">
    <property type="entry name" value="Metal-dependent hydrolases"/>
    <property type="match status" value="1"/>
</dbReference>
<evidence type="ECO:0000256" key="3">
    <source>
        <dbReference type="ARBA" id="ARBA00022723"/>
    </source>
</evidence>
<dbReference type="GO" id="GO:0046872">
    <property type="term" value="F:metal ion binding"/>
    <property type="evidence" value="ECO:0007669"/>
    <property type="project" value="UniProtKB-KW"/>
</dbReference>
<dbReference type="InterPro" id="IPR011059">
    <property type="entry name" value="Metal-dep_hydrolase_composite"/>
</dbReference>
<evidence type="ECO:0000256" key="5">
    <source>
        <dbReference type="ARBA" id="ARBA00036696"/>
    </source>
</evidence>
<evidence type="ECO:0000313" key="10">
    <source>
        <dbReference type="EMBL" id="KAK3101995.1"/>
    </source>
</evidence>
<evidence type="ECO:0000256" key="4">
    <source>
        <dbReference type="ARBA" id="ARBA00022801"/>
    </source>
</evidence>
<feature type="modified residue" description="N6-carboxylysine" evidence="7">
    <location>
        <position position="267"/>
    </location>
</feature>
<comment type="catalytic activity">
    <reaction evidence="5">
        <text>5,6-dihydrouracil + H2O = 3-(carbamoylamino)propanoate + H(+)</text>
        <dbReference type="Rhea" id="RHEA:16121"/>
        <dbReference type="ChEBI" id="CHEBI:11892"/>
        <dbReference type="ChEBI" id="CHEBI:15377"/>
        <dbReference type="ChEBI" id="CHEBI:15378"/>
        <dbReference type="ChEBI" id="CHEBI:15901"/>
        <dbReference type="EC" id="3.5.2.2"/>
    </reaction>
</comment>
<evidence type="ECO:0000256" key="6">
    <source>
        <dbReference type="ARBA" id="ARBA00039113"/>
    </source>
</evidence>
<evidence type="ECO:0000256" key="7">
    <source>
        <dbReference type="PIRSR" id="PIRSR611778-50"/>
    </source>
</evidence>
<dbReference type="AlphaFoldDB" id="A0AA88YBM3"/>
<comment type="similarity">
    <text evidence="2">Belongs to the metallo-dependent hydrolases superfamily. Hydantoinase/dihydropyrimidinase family.</text>
</comment>
<sequence>MADKRKPKEKEPEDDYDFFAPHPHPTPDKVRVKQSFFEYMPDAYAGKSIAFSESPKKTKQPPKSDETPPPEPETSKQETEQKPEEKEPKPVQEEISCVQTRTIEANPWDTSTVSAQSRLFIKGGKIVNDDQSFDADIYIEDGIIKQVGNNLVIPGGARTIEAKGKLVLPGGIDTHTHMQLPFMGTHAIDDFYSGTKAALAGGTTMIIDFVLDQKGVSLLEAYDKWRGWADGKVCCDYGLHVGVTWWGPQVAKDMEVLCAEKGINSFKMFLAYKDVFMLEDNELYESFKKCKQLGALAMVHAENGHLIAEKSREMIQLGITGPEGHEMCRPEEVEAEATNRAITIANEANCPLYIVHVMSKSAADVVTNARRKGNIVFGEPIAASLGTDGTHYHNTCWRHAAGHVMGPPLRPDSTTPGYLMDLLANNDLQVTGTDNCTFNADQKALGKDDFRRIPNGVNGVEDRMSVVWEKGVHSGKMDPCRFVAVTSTNAAKIFNIYPQKGRIAVGSDADIVIWDPKETRTISAKTHHQAVDFNIFEGMVCHGVPLYVITNGHVVLEEGQLKVTQGMGRFIPTPCNSQMVFGRVADRERSRMPVKVDREPYTGPVIEGIEMNNLDGPIKSENPIVPDSAEFHNRPPTRGGNRNLQDSSFSLSGAQIDDKAPRRAQIRTSNPPGGKSSGLW</sequence>
<dbReference type="Gene3D" id="2.30.40.10">
    <property type="entry name" value="Urease, subunit C, domain 1"/>
    <property type="match status" value="1"/>
</dbReference>
<evidence type="ECO:0000313" key="11">
    <source>
        <dbReference type="Proteomes" id="UP001186944"/>
    </source>
</evidence>
<dbReference type="CDD" id="cd01314">
    <property type="entry name" value="D-HYD"/>
    <property type="match status" value="1"/>
</dbReference>
<keyword evidence="4" id="KW-0378">Hydrolase</keyword>
<dbReference type="GO" id="GO:0005829">
    <property type="term" value="C:cytosol"/>
    <property type="evidence" value="ECO:0007669"/>
    <property type="project" value="TreeGrafter"/>
</dbReference>
<evidence type="ECO:0000256" key="1">
    <source>
        <dbReference type="ARBA" id="ARBA00001947"/>
    </source>
</evidence>
<organism evidence="10 11">
    <name type="scientific">Pinctada imbricata</name>
    <name type="common">Atlantic pearl-oyster</name>
    <name type="synonym">Pinctada martensii</name>
    <dbReference type="NCBI Taxonomy" id="66713"/>
    <lineage>
        <taxon>Eukaryota</taxon>
        <taxon>Metazoa</taxon>
        <taxon>Spiralia</taxon>
        <taxon>Lophotrochozoa</taxon>
        <taxon>Mollusca</taxon>
        <taxon>Bivalvia</taxon>
        <taxon>Autobranchia</taxon>
        <taxon>Pteriomorphia</taxon>
        <taxon>Pterioida</taxon>
        <taxon>Pterioidea</taxon>
        <taxon>Pteriidae</taxon>
        <taxon>Pinctada</taxon>
    </lineage>
</organism>
<dbReference type="GO" id="GO:0004157">
    <property type="term" value="F:dihydropyrimidinase activity"/>
    <property type="evidence" value="ECO:0007669"/>
    <property type="project" value="UniProtKB-EC"/>
</dbReference>
<name>A0AA88YBM3_PINIB</name>
<evidence type="ECO:0000259" key="9">
    <source>
        <dbReference type="Pfam" id="PF01979"/>
    </source>
</evidence>
<comment type="cofactor">
    <cofactor evidence="1">
        <name>Zn(2+)</name>
        <dbReference type="ChEBI" id="CHEBI:29105"/>
    </cofactor>
</comment>
<dbReference type="EC" id="3.5.2.2" evidence="6"/>
<keyword evidence="3" id="KW-0479">Metal-binding</keyword>
<dbReference type="SUPFAM" id="SSF51338">
    <property type="entry name" value="Composite domain of metallo-dependent hydrolases"/>
    <property type="match status" value="2"/>
</dbReference>
<dbReference type="PANTHER" id="PTHR11647:SF1">
    <property type="entry name" value="COLLAPSIN RESPONSE MEDIATOR PROTEIN"/>
    <property type="match status" value="1"/>
</dbReference>
<comment type="PTM">
    <text evidence="7">Carbamylation allows a single lysine to coordinate two divalent metal cations.</text>
</comment>